<comment type="caution">
    <text evidence="7">The sequence shown here is derived from an EMBL/GenBank/DDBJ whole genome shotgun (WGS) entry which is preliminary data.</text>
</comment>
<evidence type="ECO:0000256" key="5">
    <source>
        <dbReference type="SAM" id="Phobius"/>
    </source>
</evidence>
<feature type="transmembrane region" description="Helical" evidence="5">
    <location>
        <begin position="149"/>
        <end position="175"/>
    </location>
</feature>
<dbReference type="RefSeq" id="WP_141601346.1">
    <property type="nucleotide sequence ID" value="NZ_JARMSB010000014.1"/>
</dbReference>
<organism evidence="7 8">
    <name type="scientific">Ureibacillus terrenus</name>
    <dbReference type="NCBI Taxonomy" id="118246"/>
    <lineage>
        <taxon>Bacteria</taxon>
        <taxon>Bacillati</taxon>
        <taxon>Bacillota</taxon>
        <taxon>Bacilli</taxon>
        <taxon>Bacillales</taxon>
        <taxon>Caryophanaceae</taxon>
        <taxon>Ureibacillus</taxon>
    </lineage>
</organism>
<evidence type="ECO:0000256" key="4">
    <source>
        <dbReference type="ARBA" id="ARBA00023136"/>
    </source>
</evidence>
<accession>A0A540V4V3</accession>
<keyword evidence="3 5" id="KW-1133">Transmembrane helix</keyword>
<evidence type="ECO:0000256" key="2">
    <source>
        <dbReference type="ARBA" id="ARBA00022692"/>
    </source>
</evidence>
<feature type="transmembrane region" description="Helical" evidence="5">
    <location>
        <begin position="187"/>
        <end position="217"/>
    </location>
</feature>
<keyword evidence="8" id="KW-1185">Reference proteome</keyword>
<dbReference type="Pfam" id="PF04893">
    <property type="entry name" value="Yip1"/>
    <property type="match status" value="1"/>
</dbReference>
<evidence type="ECO:0000313" key="7">
    <source>
        <dbReference type="EMBL" id="TQE91787.1"/>
    </source>
</evidence>
<name>A0A540V4V3_9BACL</name>
<dbReference type="Proteomes" id="UP000315753">
    <property type="component" value="Unassembled WGS sequence"/>
</dbReference>
<feature type="domain" description="Yip1" evidence="6">
    <location>
        <begin position="24"/>
        <end position="204"/>
    </location>
</feature>
<comment type="subcellular location">
    <subcellularLocation>
        <location evidence="1">Membrane</location>
        <topology evidence="1">Multi-pass membrane protein</topology>
    </subcellularLocation>
</comment>
<gene>
    <name evidence="7" type="ORF">FKZ59_03445</name>
</gene>
<evidence type="ECO:0000256" key="1">
    <source>
        <dbReference type="ARBA" id="ARBA00004141"/>
    </source>
</evidence>
<evidence type="ECO:0000259" key="6">
    <source>
        <dbReference type="Pfam" id="PF04893"/>
    </source>
</evidence>
<keyword evidence="4 5" id="KW-0472">Membrane</keyword>
<evidence type="ECO:0000256" key="3">
    <source>
        <dbReference type="ARBA" id="ARBA00022989"/>
    </source>
</evidence>
<feature type="transmembrane region" description="Helical" evidence="5">
    <location>
        <begin position="41"/>
        <end position="59"/>
    </location>
</feature>
<feature type="transmembrane region" description="Helical" evidence="5">
    <location>
        <begin position="113"/>
        <end position="137"/>
    </location>
</feature>
<evidence type="ECO:0000313" key="8">
    <source>
        <dbReference type="Proteomes" id="UP000315753"/>
    </source>
</evidence>
<dbReference type="OrthoDB" id="2987623at2"/>
<dbReference type="EMBL" id="VIGD01000003">
    <property type="protein sequence ID" value="TQE91787.1"/>
    <property type="molecule type" value="Genomic_DNA"/>
</dbReference>
<feature type="transmembrane region" description="Helical" evidence="5">
    <location>
        <begin position="71"/>
        <end position="101"/>
    </location>
</feature>
<sequence>MNETKETNEVIEAATIEKVNPFLSVWMHPKKTARYVVQEKSLLFVFLILYLGYFGTFFSSYDPEIFPEIPIWALILISVIASPFIAVISNAFSALGIWLFGKLFAGKGTYQQIFKAIALSALPSIVLIPIYLLWFLIDSNSFLYPGEGFSFFSILSNLAIFVTSIWAIVISIAAIAEIHQFSNWKAFFTLLLFTIVVGLIIGFIAIIMVFLIGIALFI</sequence>
<protein>
    <submittedName>
        <fullName evidence="7">YIP1 family protein</fullName>
    </submittedName>
</protein>
<dbReference type="InterPro" id="IPR006977">
    <property type="entry name" value="Yip1_dom"/>
</dbReference>
<proteinExistence type="predicted"/>
<reference evidence="7 8" key="1">
    <citation type="submission" date="2019-06" db="EMBL/GenBank/DDBJ databases">
        <title>Genome sequence of Ureibacillus terrenus.</title>
        <authorList>
            <person name="Maclea K.S."/>
            <person name="Simoes M."/>
        </authorList>
    </citation>
    <scope>NUCLEOTIDE SEQUENCE [LARGE SCALE GENOMIC DNA]</scope>
    <source>
        <strain evidence="7 8">ATCC BAA-384</strain>
    </source>
</reference>
<keyword evidence="2 5" id="KW-0812">Transmembrane</keyword>
<dbReference type="GO" id="GO:0016020">
    <property type="term" value="C:membrane"/>
    <property type="evidence" value="ECO:0007669"/>
    <property type="project" value="UniProtKB-SubCell"/>
</dbReference>
<dbReference type="AlphaFoldDB" id="A0A540V4V3"/>